<name>F2BC06_9NEIS</name>
<dbReference type="EMBL" id="AFAY01000025">
    <property type="protein sequence ID" value="EGF11066.1"/>
    <property type="molecule type" value="Genomic_DNA"/>
</dbReference>
<dbReference type="AlphaFoldDB" id="F2BC06"/>
<organism evidence="1 2">
    <name type="scientific">Neisseria bacilliformis ATCC BAA-1200</name>
    <dbReference type="NCBI Taxonomy" id="888742"/>
    <lineage>
        <taxon>Bacteria</taxon>
        <taxon>Pseudomonadati</taxon>
        <taxon>Pseudomonadota</taxon>
        <taxon>Betaproteobacteria</taxon>
        <taxon>Neisseriales</taxon>
        <taxon>Neisseriaceae</taxon>
        <taxon>Neisseria</taxon>
    </lineage>
</organism>
<dbReference type="HOGENOM" id="CLU_3045662_0_0_4"/>
<evidence type="ECO:0000313" key="1">
    <source>
        <dbReference type="EMBL" id="EGF11066.1"/>
    </source>
</evidence>
<keyword evidence="2" id="KW-1185">Reference proteome</keyword>
<evidence type="ECO:0000313" key="2">
    <source>
        <dbReference type="Proteomes" id="UP000004105"/>
    </source>
</evidence>
<accession>F2BC06</accession>
<dbReference type="Proteomes" id="UP000004105">
    <property type="component" value="Unassembled WGS sequence"/>
</dbReference>
<comment type="caution">
    <text evidence="1">The sequence shown here is derived from an EMBL/GenBank/DDBJ whole genome shotgun (WGS) entry which is preliminary data.</text>
</comment>
<proteinExistence type="predicted"/>
<reference evidence="1 2" key="1">
    <citation type="submission" date="2011-02" db="EMBL/GenBank/DDBJ databases">
        <authorList>
            <person name="Muzny D."/>
            <person name="Qin X."/>
            <person name="Deng J."/>
            <person name="Jiang H."/>
            <person name="Liu Y."/>
            <person name="Qu J."/>
            <person name="Song X.-Z."/>
            <person name="Zhang L."/>
            <person name="Thornton R."/>
            <person name="Coyle M."/>
            <person name="Francisco L."/>
            <person name="Jackson L."/>
            <person name="Javaid M."/>
            <person name="Korchina V."/>
            <person name="Kovar C."/>
            <person name="Mata R."/>
            <person name="Mathew T."/>
            <person name="Ngo R."/>
            <person name="Nguyen L."/>
            <person name="Nguyen N."/>
            <person name="Okwuonu G."/>
            <person name="Ongeri F."/>
            <person name="Pham C."/>
            <person name="Simmons D."/>
            <person name="Wilczek-Boney K."/>
            <person name="Hale W."/>
            <person name="Jakkamsetti A."/>
            <person name="Pham P."/>
            <person name="Ruth R."/>
            <person name="San Lucas F."/>
            <person name="Warren J."/>
            <person name="Zhang J."/>
            <person name="Zhao Z."/>
            <person name="Zhou C."/>
            <person name="Zhu D."/>
            <person name="Lee S."/>
            <person name="Bess C."/>
            <person name="Blankenburg K."/>
            <person name="Forbes L."/>
            <person name="Fu Q."/>
            <person name="Gubbala S."/>
            <person name="Hirani K."/>
            <person name="Jayaseelan J.C."/>
            <person name="Lara F."/>
            <person name="Munidasa M."/>
            <person name="Palculict T."/>
            <person name="Patil S."/>
            <person name="Pu L.-L."/>
            <person name="Saada N."/>
            <person name="Tang L."/>
            <person name="Weissenberger G."/>
            <person name="Zhu Y."/>
            <person name="Hemphill L."/>
            <person name="Shang Y."/>
            <person name="Youmans B."/>
            <person name="Ayvaz T."/>
            <person name="Ross M."/>
            <person name="Santibanez J."/>
            <person name="Aqrawi P."/>
            <person name="Gross S."/>
            <person name="Joshi V."/>
            <person name="Fowler G."/>
            <person name="Nazareth L."/>
            <person name="Reid J."/>
            <person name="Worley K."/>
            <person name="Petrosino J."/>
            <person name="Highlander S."/>
            <person name="Gibbs R."/>
        </authorList>
    </citation>
    <scope>NUCLEOTIDE SEQUENCE [LARGE SCALE GENOMIC DNA]</scope>
    <source>
        <strain evidence="1 2">ATCC BAA-1200</strain>
    </source>
</reference>
<protein>
    <submittedName>
        <fullName evidence="1">Uncharacterized protein</fullName>
    </submittedName>
</protein>
<sequence length="54" mass="6169">MSPRGDARGFCRITDACHDAKPQKPREWLAPHTLQRQRPSEKSANLLFRNVIPA</sequence>
<gene>
    <name evidence="1" type="ORF">HMPREF9123_1261</name>
</gene>